<evidence type="ECO:0000256" key="1">
    <source>
        <dbReference type="SAM" id="SignalP"/>
    </source>
</evidence>
<feature type="chain" id="PRO_5046147203" evidence="1">
    <location>
        <begin position="26"/>
        <end position="400"/>
    </location>
</feature>
<gene>
    <name evidence="2" type="ORF">B6A10_07190</name>
</gene>
<comment type="caution">
    <text evidence="2">The sequence shown here is derived from an EMBL/GenBank/DDBJ whole genome shotgun (WGS) entry which is preliminary data.</text>
</comment>
<accession>A0ABR7USH1</accession>
<dbReference type="Proteomes" id="UP000661715">
    <property type="component" value="Unassembled WGS sequence"/>
</dbReference>
<dbReference type="Pfam" id="PF16153">
    <property type="entry name" value="DUF4861"/>
    <property type="match status" value="1"/>
</dbReference>
<sequence length="400" mass="45428">MRYKHFKSSLLAISFFQLISLTACTKTDKHEEINIEIKNTLGFSRNEIISLHRNKLHPLLDKNNQKNIRIKQKGTNQYLVTQWVDNDGDGKGDELLFQANVAANATAKYVIILDTIPVAEPKAKTYSRFVPERIDDYAWENNKVAFRAYGPVAQQLVEEGKEGGTLSSGIDLWLKRVDYSIIDSWYKKNVANPGYYHIEHGEGYDPYHVGASRGTGGTGLWEKDSLLVSKNYVSYKTITTGPLRTVFELTYAPWSSYDIQEVKRISLDLDSNFSKFEISYSSNKRIPNYTVGITLHDKKGEVNINKPKGWFRHWEPIDSAFVGEGIVLSPKLIDTAFVHDSKTADQSNLLILTNPDNKITYYAGFAWTASTQIKDVMDWDAMLEKQAEIIANPLVIKINK</sequence>
<dbReference type="PROSITE" id="PS51257">
    <property type="entry name" value="PROKAR_LIPOPROTEIN"/>
    <property type="match status" value="1"/>
</dbReference>
<reference evidence="2 3" key="1">
    <citation type="journal article" date="2020" name="Microbiol. Res.">
        <title>Flavobacterium pokkalii sp. nov., a novel plant growth promoting native rhizobacteria isolated from pokkali rice grown in coastal saline affected agricultural regions of southern India, Kerala.</title>
        <authorList>
            <person name="Menon R.R."/>
            <person name="Kumari S."/>
            <person name="Viver T."/>
            <person name="Rameshkumar N."/>
        </authorList>
    </citation>
    <scope>NUCLEOTIDE SEQUENCE [LARGE SCALE GENOMIC DNA]</scope>
    <source>
        <strain evidence="2 3">L1I52</strain>
    </source>
</reference>
<evidence type="ECO:0000313" key="2">
    <source>
        <dbReference type="EMBL" id="MBD0724958.1"/>
    </source>
</evidence>
<feature type="signal peptide" evidence="1">
    <location>
        <begin position="1"/>
        <end position="25"/>
    </location>
</feature>
<protein>
    <submittedName>
        <fullName evidence="2">DUF4861 domain-containing protein</fullName>
    </submittedName>
</protein>
<proteinExistence type="predicted"/>
<evidence type="ECO:0000313" key="3">
    <source>
        <dbReference type="Proteomes" id="UP000661715"/>
    </source>
</evidence>
<organism evidence="2 3">
    <name type="scientific">Flavobacterium pokkalii</name>
    <dbReference type="NCBI Taxonomy" id="1940408"/>
    <lineage>
        <taxon>Bacteria</taxon>
        <taxon>Pseudomonadati</taxon>
        <taxon>Bacteroidota</taxon>
        <taxon>Flavobacteriia</taxon>
        <taxon>Flavobacteriales</taxon>
        <taxon>Flavobacteriaceae</taxon>
        <taxon>Flavobacterium</taxon>
    </lineage>
</organism>
<keyword evidence="1" id="KW-0732">Signal</keyword>
<dbReference type="EMBL" id="NASZ01000008">
    <property type="protein sequence ID" value="MBD0724958.1"/>
    <property type="molecule type" value="Genomic_DNA"/>
</dbReference>
<name>A0ABR7USH1_9FLAO</name>
<dbReference type="RefSeq" id="WP_188220318.1">
    <property type="nucleotide sequence ID" value="NZ_NASZ01000008.1"/>
</dbReference>
<dbReference type="InterPro" id="IPR032342">
    <property type="entry name" value="DUF4861"/>
</dbReference>
<keyword evidence="3" id="KW-1185">Reference proteome</keyword>